<evidence type="ECO:0000259" key="1">
    <source>
        <dbReference type="Pfam" id="PF04909"/>
    </source>
</evidence>
<dbReference type="Pfam" id="PF04909">
    <property type="entry name" value="Amidohydro_2"/>
    <property type="match status" value="1"/>
</dbReference>
<dbReference type="RefSeq" id="WP_156203458.1">
    <property type="nucleotide sequence ID" value="NZ_CP046457.1"/>
</dbReference>
<dbReference type="KEGG" id="salq:SYNTR_0984"/>
<dbReference type="AlphaFoldDB" id="A0A6I6DEJ3"/>
<name>A0A6I6DEJ3_9FIRM</name>
<dbReference type="EMBL" id="CP046457">
    <property type="protein sequence ID" value="QGT99577.1"/>
    <property type="molecule type" value="Genomic_DNA"/>
</dbReference>
<organism evidence="2 3">
    <name type="scientific">Candidatus Syntrophocurvum alkaliphilum</name>
    <dbReference type="NCBI Taxonomy" id="2293317"/>
    <lineage>
        <taxon>Bacteria</taxon>
        <taxon>Bacillati</taxon>
        <taxon>Bacillota</taxon>
        <taxon>Clostridia</taxon>
        <taxon>Eubacteriales</taxon>
        <taxon>Syntrophomonadaceae</taxon>
        <taxon>Candidatus Syntrophocurvum</taxon>
    </lineage>
</organism>
<feature type="domain" description="Amidohydrolase-related" evidence="1">
    <location>
        <begin position="4"/>
        <end position="301"/>
    </location>
</feature>
<sequence length="309" mass="35809">MNIIDVHCHLGDILYNDGGKLIYETGVKLPVEFDPQNINEKNHMQEIGMNSIPYTVFGYWSTKAQRARNFTATLENYRLSLKNTDIIYTVCMPIEPNVTIEDLYNASKFDDRILFFTSVDFDNINDLKKKFQHDINIGALGLKLHPIIQKIALNNERVFDVIELFSYWKKPILVHAGIAYYYLKNEQHKNIPDYGKINYLNVLVRTFPHINFIIGHAGLSQIDEVCKQLKDCKNIWLDTSFQPPANINKLIKIFGAEKIMFASDWPFTNRIPSIKTVKYACEGDKILEEMIFYKNATNLLDIKTKVNCK</sequence>
<dbReference type="Proteomes" id="UP000426444">
    <property type="component" value="Chromosome"/>
</dbReference>
<evidence type="ECO:0000313" key="3">
    <source>
        <dbReference type="Proteomes" id="UP000426444"/>
    </source>
</evidence>
<protein>
    <recommendedName>
        <fullName evidence="1">Amidohydrolase-related domain-containing protein</fullName>
    </recommendedName>
</protein>
<keyword evidence="3" id="KW-1185">Reference proteome</keyword>
<gene>
    <name evidence="2" type="ORF">SYNTR_0984</name>
</gene>
<reference evidence="3" key="1">
    <citation type="journal article" date="2019" name="Microbiology">
        <title>Complete Genome Sequence of an Uncultured Bacterium of the Candidate Phylum Bipolaricaulota.</title>
        <authorList>
            <person name="Kadnikov V.V."/>
            <person name="Mardanov A.V."/>
            <person name="Beletsky A.V."/>
            <person name="Frank Y.A."/>
            <person name="Karnachuk O.V."/>
            <person name="Ravin N.V."/>
        </authorList>
    </citation>
    <scope>NUCLEOTIDE SEQUENCE [LARGE SCALE GENOMIC DNA]</scope>
</reference>
<accession>A0A6I6DEJ3</accession>
<dbReference type="GO" id="GO:0016787">
    <property type="term" value="F:hydrolase activity"/>
    <property type="evidence" value="ECO:0007669"/>
    <property type="project" value="InterPro"/>
</dbReference>
<dbReference type="SUPFAM" id="SSF51556">
    <property type="entry name" value="Metallo-dependent hydrolases"/>
    <property type="match status" value="1"/>
</dbReference>
<dbReference type="InterPro" id="IPR006680">
    <property type="entry name" value="Amidohydro-rel"/>
</dbReference>
<evidence type="ECO:0000313" key="2">
    <source>
        <dbReference type="EMBL" id="QGT99577.1"/>
    </source>
</evidence>
<dbReference type="InterPro" id="IPR032466">
    <property type="entry name" value="Metal_Hydrolase"/>
</dbReference>
<proteinExistence type="predicted"/>
<dbReference type="Gene3D" id="3.20.20.140">
    <property type="entry name" value="Metal-dependent hydrolases"/>
    <property type="match status" value="1"/>
</dbReference>
<dbReference type="OrthoDB" id="9771932at2"/>